<dbReference type="Proteomes" id="UP000324832">
    <property type="component" value="Unassembled WGS sequence"/>
</dbReference>
<accession>A0A5E4QQF1</accession>
<evidence type="ECO:0000313" key="2">
    <source>
        <dbReference type="Proteomes" id="UP000324832"/>
    </source>
</evidence>
<proteinExistence type="predicted"/>
<reference evidence="1 2" key="1">
    <citation type="submission" date="2017-07" db="EMBL/GenBank/DDBJ databases">
        <authorList>
            <person name="Talla V."/>
            <person name="Backstrom N."/>
        </authorList>
    </citation>
    <scope>NUCLEOTIDE SEQUENCE [LARGE SCALE GENOMIC DNA]</scope>
</reference>
<name>A0A5E4QQF1_9NEOP</name>
<dbReference type="EMBL" id="FZQP02003968">
    <property type="protein sequence ID" value="VVC99105.1"/>
    <property type="molecule type" value="Genomic_DNA"/>
</dbReference>
<keyword evidence="2" id="KW-1185">Reference proteome</keyword>
<gene>
    <name evidence="1" type="ORF">LSINAPIS_LOCUS10046</name>
</gene>
<protein>
    <submittedName>
        <fullName evidence="1">Uncharacterized protein</fullName>
    </submittedName>
</protein>
<organism evidence="1 2">
    <name type="scientific">Leptidea sinapis</name>
    <dbReference type="NCBI Taxonomy" id="189913"/>
    <lineage>
        <taxon>Eukaryota</taxon>
        <taxon>Metazoa</taxon>
        <taxon>Ecdysozoa</taxon>
        <taxon>Arthropoda</taxon>
        <taxon>Hexapoda</taxon>
        <taxon>Insecta</taxon>
        <taxon>Pterygota</taxon>
        <taxon>Neoptera</taxon>
        <taxon>Endopterygota</taxon>
        <taxon>Lepidoptera</taxon>
        <taxon>Glossata</taxon>
        <taxon>Ditrysia</taxon>
        <taxon>Papilionoidea</taxon>
        <taxon>Pieridae</taxon>
        <taxon>Dismorphiinae</taxon>
        <taxon>Leptidea</taxon>
    </lineage>
</organism>
<evidence type="ECO:0000313" key="1">
    <source>
        <dbReference type="EMBL" id="VVC99105.1"/>
    </source>
</evidence>
<dbReference type="AlphaFoldDB" id="A0A5E4QQF1"/>
<sequence>MTAIDASQFRLQRNRSSTYSKMFAKSTVTLFVIAVGLSSLLSGNGIGSASAYPRPDETSMNPDLDPKDVKLFEEVYQKHIMVGGKLPGDGHTYGGVTYSSGNAIEQSDSSSKNFLGSLLSQQAIYYHE</sequence>